<sequence length="234" mass="24082">MKVIISTVFIVLLVSIAQAGIFTTSPVSSTVWKAETQQTITWINSKNPPLEQLKSVTIQLMTGPEEQQIPVLTIGQGIQGIAKKFVFKGVPKNLGPSGQFYFLKYSDGDYSGFSARFTIDGIDGTIPGFDPNNPNATANNTTAGNSTSTDPNSGSYGNNSTTGGSSGGSTGGSSGGGSTTTNNSTKPTSTSSTNKPSSTGKSSANSLGAVHVATFVIALVGMIISNWIGYDFSG</sequence>
<feature type="compositionally biased region" description="Low complexity" evidence="2">
    <location>
        <begin position="179"/>
        <end position="203"/>
    </location>
</feature>
<dbReference type="AlphaFoldDB" id="A0A9N9C4S0"/>
<dbReference type="OrthoDB" id="2432613at2759"/>
<dbReference type="InterPro" id="IPR018466">
    <property type="entry name" value="Kre9/Knh1-like_N"/>
</dbReference>
<feature type="signal peptide" evidence="4">
    <location>
        <begin position="1"/>
        <end position="19"/>
    </location>
</feature>
<feature type="transmembrane region" description="Helical" evidence="3">
    <location>
        <begin position="207"/>
        <end position="228"/>
    </location>
</feature>
<dbReference type="InterPro" id="IPR052982">
    <property type="entry name" value="SRP1/TIP1-like"/>
</dbReference>
<dbReference type="EMBL" id="CAJVPJ010001322">
    <property type="protein sequence ID" value="CAG8586457.1"/>
    <property type="molecule type" value="Genomic_DNA"/>
</dbReference>
<name>A0A9N9C4S0_9GLOM</name>
<evidence type="ECO:0000256" key="3">
    <source>
        <dbReference type="SAM" id="Phobius"/>
    </source>
</evidence>
<evidence type="ECO:0000256" key="4">
    <source>
        <dbReference type="SAM" id="SignalP"/>
    </source>
</evidence>
<evidence type="ECO:0000313" key="7">
    <source>
        <dbReference type="Proteomes" id="UP000789572"/>
    </source>
</evidence>
<gene>
    <name evidence="6" type="ORF">POCULU_LOCUS6749</name>
</gene>
<feature type="region of interest" description="Disordered" evidence="2">
    <location>
        <begin position="128"/>
        <end position="205"/>
    </location>
</feature>
<dbReference type="Proteomes" id="UP000789572">
    <property type="component" value="Unassembled WGS sequence"/>
</dbReference>
<accession>A0A9N9C4S0</accession>
<dbReference type="Pfam" id="PF10342">
    <property type="entry name" value="Kre9_KNH"/>
    <property type="match status" value="1"/>
</dbReference>
<protein>
    <submittedName>
        <fullName evidence="6">7839_t:CDS:1</fullName>
    </submittedName>
</protein>
<keyword evidence="3" id="KW-0472">Membrane</keyword>
<comment type="caution">
    <text evidence="6">The sequence shown here is derived from an EMBL/GenBank/DDBJ whole genome shotgun (WGS) entry which is preliminary data.</text>
</comment>
<keyword evidence="1 4" id="KW-0732">Signal</keyword>
<evidence type="ECO:0000313" key="6">
    <source>
        <dbReference type="EMBL" id="CAG8586457.1"/>
    </source>
</evidence>
<feature type="compositionally biased region" description="Gly residues" evidence="2">
    <location>
        <begin position="164"/>
        <end position="178"/>
    </location>
</feature>
<evidence type="ECO:0000259" key="5">
    <source>
        <dbReference type="Pfam" id="PF10342"/>
    </source>
</evidence>
<keyword evidence="3" id="KW-1133">Transmembrane helix</keyword>
<keyword evidence="3" id="KW-0812">Transmembrane</keyword>
<evidence type="ECO:0000256" key="1">
    <source>
        <dbReference type="ARBA" id="ARBA00022729"/>
    </source>
</evidence>
<feature type="domain" description="Yeast cell wall synthesis Kre9/Knh1-like N-terminal" evidence="5">
    <location>
        <begin position="25"/>
        <end position="119"/>
    </location>
</feature>
<organism evidence="6 7">
    <name type="scientific">Paraglomus occultum</name>
    <dbReference type="NCBI Taxonomy" id="144539"/>
    <lineage>
        <taxon>Eukaryota</taxon>
        <taxon>Fungi</taxon>
        <taxon>Fungi incertae sedis</taxon>
        <taxon>Mucoromycota</taxon>
        <taxon>Glomeromycotina</taxon>
        <taxon>Glomeromycetes</taxon>
        <taxon>Paraglomerales</taxon>
        <taxon>Paraglomeraceae</taxon>
        <taxon>Paraglomus</taxon>
    </lineage>
</organism>
<feature type="compositionally biased region" description="Low complexity" evidence="2">
    <location>
        <begin position="131"/>
        <end position="163"/>
    </location>
</feature>
<evidence type="ECO:0000256" key="2">
    <source>
        <dbReference type="SAM" id="MobiDB-lite"/>
    </source>
</evidence>
<proteinExistence type="predicted"/>
<reference evidence="6" key="1">
    <citation type="submission" date="2021-06" db="EMBL/GenBank/DDBJ databases">
        <authorList>
            <person name="Kallberg Y."/>
            <person name="Tangrot J."/>
            <person name="Rosling A."/>
        </authorList>
    </citation>
    <scope>NUCLEOTIDE SEQUENCE</scope>
    <source>
        <strain evidence="6">IA702</strain>
    </source>
</reference>
<feature type="chain" id="PRO_5040499543" evidence="4">
    <location>
        <begin position="20"/>
        <end position="234"/>
    </location>
</feature>
<dbReference type="PANTHER" id="PTHR40633:SF1">
    <property type="entry name" value="GPI ANCHORED SERINE-THREONINE RICH PROTEIN (AFU_ORTHOLOGUE AFUA_1G03630)"/>
    <property type="match status" value="1"/>
</dbReference>
<keyword evidence="7" id="KW-1185">Reference proteome</keyword>
<dbReference type="PANTHER" id="PTHR40633">
    <property type="entry name" value="MATRIX PROTEIN, PUTATIVE (AFU_ORTHOLOGUE AFUA_8G05410)-RELATED"/>
    <property type="match status" value="1"/>
</dbReference>